<name>A0AAE0D8R2_COLKA</name>
<feature type="chain" id="PRO_5041959710" evidence="1">
    <location>
        <begin position="27"/>
        <end position="62"/>
    </location>
</feature>
<organism evidence="2 3">
    <name type="scientific">Colletotrichum kahawae</name>
    <name type="common">Coffee berry disease fungus</name>
    <dbReference type="NCBI Taxonomy" id="34407"/>
    <lineage>
        <taxon>Eukaryota</taxon>
        <taxon>Fungi</taxon>
        <taxon>Dikarya</taxon>
        <taxon>Ascomycota</taxon>
        <taxon>Pezizomycotina</taxon>
        <taxon>Sordariomycetes</taxon>
        <taxon>Hypocreomycetidae</taxon>
        <taxon>Glomerellales</taxon>
        <taxon>Glomerellaceae</taxon>
        <taxon>Colletotrichum</taxon>
        <taxon>Colletotrichum gloeosporioides species complex</taxon>
    </lineage>
</organism>
<protein>
    <submittedName>
        <fullName evidence="2">Uncharacterized protein</fullName>
    </submittedName>
</protein>
<keyword evidence="1" id="KW-0732">Signal</keyword>
<evidence type="ECO:0000313" key="3">
    <source>
        <dbReference type="Proteomes" id="UP001281614"/>
    </source>
</evidence>
<reference evidence="2" key="1">
    <citation type="submission" date="2023-02" db="EMBL/GenBank/DDBJ databases">
        <title>Colletotrichum kahawae CIFC_Que2 genome sequencing and assembly.</title>
        <authorList>
            <person name="Baroncelli R."/>
        </authorList>
    </citation>
    <scope>NUCLEOTIDE SEQUENCE</scope>
    <source>
        <strain evidence="2">CIFC_Que2</strain>
    </source>
</reference>
<feature type="signal peptide" evidence="1">
    <location>
        <begin position="1"/>
        <end position="26"/>
    </location>
</feature>
<accession>A0AAE0D8R2</accession>
<dbReference type="Proteomes" id="UP001281614">
    <property type="component" value="Unassembled WGS sequence"/>
</dbReference>
<comment type="caution">
    <text evidence="2">The sequence shown here is derived from an EMBL/GenBank/DDBJ whole genome shotgun (WGS) entry which is preliminary data.</text>
</comment>
<proteinExistence type="predicted"/>
<sequence>MQRYGIQPRWLCLLGALSWFLPTVLPWDFGFNGTCLLLPTSSSQEYWRYEERRERWASTSIH</sequence>
<dbReference type="EMBL" id="VYYT01000112">
    <property type="protein sequence ID" value="KAK2768996.1"/>
    <property type="molecule type" value="Genomic_DNA"/>
</dbReference>
<evidence type="ECO:0000256" key="1">
    <source>
        <dbReference type="SAM" id="SignalP"/>
    </source>
</evidence>
<dbReference type="AlphaFoldDB" id="A0AAE0D8R2"/>
<keyword evidence="3" id="KW-1185">Reference proteome</keyword>
<evidence type="ECO:0000313" key="2">
    <source>
        <dbReference type="EMBL" id="KAK2768996.1"/>
    </source>
</evidence>
<gene>
    <name evidence="2" type="ORF">CKAH01_00603</name>
</gene>